<dbReference type="PANTHER" id="PTHR43547:SF3">
    <property type="entry name" value="SENSOR PROTEIN CITS"/>
    <property type="match status" value="1"/>
</dbReference>
<dbReference type="CDD" id="cd16915">
    <property type="entry name" value="HATPase_DpiB-CitA-like"/>
    <property type="match status" value="1"/>
</dbReference>
<dbReference type="STRING" id="1221996.QY95_00920"/>
<dbReference type="Gene3D" id="3.30.565.10">
    <property type="entry name" value="Histidine kinase-like ATPase, C-terminal domain"/>
    <property type="match status" value="1"/>
</dbReference>
<dbReference type="PRINTS" id="PR00344">
    <property type="entry name" value="BCTRLSENSOR"/>
</dbReference>
<dbReference type="RefSeq" id="WP_046133119.1">
    <property type="nucleotide sequence ID" value="NZ_JWIR02000024.1"/>
</dbReference>
<evidence type="ECO:0000256" key="13">
    <source>
        <dbReference type="ARBA" id="ARBA00023136"/>
    </source>
</evidence>
<evidence type="ECO:0000256" key="4">
    <source>
        <dbReference type="ARBA" id="ARBA00022475"/>
    </source>
</evidence>
<dbReference type="GO" id="GO:0000155">
    <property type="term" value="F:phosphorelay sensor kinase activity"/>
    <property type="evidence" value="ECO:0007669"/>
    <property type="project" value="InterPro"/>
</dbReference>
<evidence type="ECO:0000313" key="16">
    <source>
        <dbReference type="EMBL" id="KKB41213.1"/>
    </source>
</evidence>
<dbReference type="Gene3D" id="3.30.450.20">
    <property type="entry name" value="PAS domain"/>
    <property type="match status" value="2"/>
</dbReference>
<evidence type="ECO:0000256" key="1">
    <source>
        <dbReference type="ARBA" id="ARBA00000085"/>
    </source>
</evidence>
<sequence length="527" mass="58237">MKLQTKIMALFSILLVFVIAVLSFIYYDMLSDTFIEEKGKQALDIAKTVAGMPSVQRAFYTEDPAATIQPIAERVREMTNAEFVVVGNTESIRYSHPVEERIGRKMVGGDNDRALLKGESYISHAKGSLGYSVRGKTPVFGKNDEIIGVVSVGILEKSTAVSVGNFQNRILFLVTLAIAIGAIGSYLIARNVKRSIFGLEPEEIAEELLQKKAIIESVREGIIAVNDQAEITAMNQQAIDMLKLNPKTSYLSMPIAELLSNTKMPEILTSKEIHLDDEITLNGQEVIANRQPILDDGQVKGVVASFRRKDELDRMAKELARVHQYTDVLRAQTHEYANKLNTIAGLIQLNKNEEALELIQKEQSSYEELIQFLLSAIPHPLVAGIMLGKYNRAQELKISLMIVEDSTLYELPSGLEEEELVTIIGNLLDNAFTAVLPLEERKVQLFVTDIGHDVIIEVEDNGPGVSGEEAEEVFSKGVTTKQEQGHGYGLYLIQQLVHKAGGYVTVATGELGGALFTVYLPKEREGE</sequence>
<evidence type="ECO:0000256" key="6">
    <source>
        <dbReference type="ARBA" id="ARBA00022679"/>
    </source>
</evidence>
<evidence type="ECO:0000256" key="7">
    <source>
        <dbReference type="ARBA" id="ARBA00022692"/>
    </source>
</evidence>
<keyword evidence="13 14" id="KW-0472">Membrane</keyword>
<dbReference type="EC" id="2.7.13.3" evidence="3"/>
<protein>
    <recommendedName>
        <fullName evidence="3">histidine kinase</fullName>
        <ecNumber evidence="3">2.7.13.3</ecNumber>
    </recommendedName>
</protein>
<dbReference type="InterPro" id="IPR033463">
    <property type="entry name" value="sCache_3"/>
</dbReference>
<dbReference type="Pfam" id="PF02518">
    <property type="entry name" value="HATPase_c"/>
    <property type="match status" value="1"/>
</dbReference>
<keyword evidence="11 14" id="KW-1133">Transmembrane helix</keyword>
<dbReference type="SUPFAM" id="SSF55890">
    <property type="entry name" value="Sporulation response regulatory protein Spo0B"/>
    <property type="match status" value="1"/>
</dbReference>
<keyword evidence="6" id="KW-0808">Transferase</keyword>
<dbReference type="SUPFAM" id="SSF55785">
    <property type="entry name" value="PYP-like sensor domain (PAS domain)"/>
    <property type="match status" value="1"/>
</dbReference>
<dbReference type="InterPro" id="IPR004358">
    <property type="entry name" value="Sig_transdc_His_kin-like_C"/>
</dbReference>
<evidence type="ECO:0000256" key="9">
    <source>
        <dbReference type="ARBA" id="ARBA00022777"/>
    </source>
</evidence>
<dbReference type="PANTHER" id="PTHR43547">
    <property type="entry name" value="TWO-COMPONENT HISTIDINE KINASE"/>
    <property type="match status" value="1"/>
</dbReference>
<feature type="transmembrane region" description="Helical" evidence="14">
    <location>
        <begin position="7"/>
        <end position="27"/>
    </location>
</feature>
<evidence type="ECO:0000256" key="5">
    <source>
        <dbReference type="ARBA" id="ARBA00022553"/>
    </source>
</evidence>
<evidence type="ECO:0000256" key="12">
    <source>
        <dbReference type="ARBA" id="ARBA00023012"/>
    </source>
</evidence>
<comment type="catalytic activity">
    <reaction evidence="1">
        <text>ATP + protein L-histidine = ADP + protein N-phospho-L-histidine.</text>
        <dbReference type="EC" id="2.7.13.3"/>
    </reaction>
</comment>
<keyword evidence="5" id="KW-0597">Phosphoprotein</keyword>
<dbReference type="PROSITE" id="PS50109">
    <property type="entry name" value="HIS_KIN"/>
    <property type="match status" value="1"/>
</dbReference>
<dbReference type="Pfam" id="PF14689">
    <property type="entry name" value="SPOB_a"/>
    <property type="match status" value="1"/>
</dbReference>
<feature type="domain" description="Histidine kinase" evidence="15">
    <location>
        <begin position="331"/>
        <end position="524"/>
    </location>
</feature>
<evidence type="ECO:0000256" key="3">
    <source>
        <dbReference type="ARBA" id="ARBA00012438"/>
    </source>
</evidence>
<dbReference type="SUPFAM" id="SSF103190">
    <property type="entry name" value="Sensory domain-like"/>
    <property type="match status" value="1"/>
</dbReference>
<dbReference type="InterPro" id="IPR035965">
    <property type="entry name" value="PAS-like_dom_sf"/>
</dbReference>
<name>A0A0F5I6Z1_BACTR</name>
<dbReference type="SMART" id="SM00387">
    <property type="entry name" value="HATPase_c"/>
    <property type="match status" value="1"/>
</dbReference>
<keyword evidence="12" id="KW-0902">Two-component regulatory system</keyword>
<dbReference type="InterPro" id="IPR003594">
    <property type="entry name" value="HATPase_dom"/>
</dbReference>
<dbReference type="AlphaFoldDB" id="A0A0F5I6Z1"/>
<organism evidence="16 17">
    <name type="scientific">Bacillus thermotolerans</name>
    <name type="common">Quasibacillus thermotolerans</name>
    <dbReference type="NCBI Taxonomy" id="1221996"/>
    <lineage>
        <taxon>Bacteria</taxon>
        <taxon>Bacillati</taxon>
        <taxon>Bacillota</taxon>
        <taxon>Bacilli</taxon>
        <taxon>Bacillales</taxon>
        <taxon>Bacillaceae</taxon>
        <taxon>Bacillus</taxon>
    </lineage>
</organism>
<accession>A0A0F5I6Z1</accession>
<dbReference type="Pfam" id="PF17203">
    <property type="entry name" value="sCache_3_2"/>
    <property type="match status" value="1"/>
</dbReference>
<comment type="subcellular location">
    <subcellularLocation>
        <location evidence="2">Cell membrane</location>
        <topology evidence="2">Multi-pass membrane protein</topology>
    </subcellularLocation>
</comment>
<evidence type="ECO:0000313" key="17">
    <source>
        <dbReference type="Proteomes" id="UP000031563"/>
    </source>
</evidence>
<dbReference type="InterPro" id="IPR029151">
    <property type="entry name" value="Sensor-like_sf"/>
</dbReference>
<keyword evidence="10" id="KW-0067">ATP-binding</keyword>
<comment type="caution">
    <text evidence="16">The sequence shown here is derived from an EMBL/GenBank/DDBJ whole genome shotgun (WGS) entry which is preliminary data.</text>
</comment>
<dbReference type="FunFam" id="3.30.450.20:FF:000018">
    <property type="entry name" value="Sensor histidine kinase DcuS"/>
    <property type="match status" value="1"/>
</dbReference>
<evidence type="ECO:0000256" key="11">
    <source>
        <dbReference type="ARBA" id="ARBA00022989"/>
    </source>
</evidence>
<dbReference type="GO" id="GO:0005886">
    <property type="term" value="C:plasma membrane"/>
    <property type="evidence" value="ECO:0007669"/>
    <property type="project" value="UniProtKB-SubCell"/>
</dbReference>
<evidence type="ECO:0000256" key="8">
    <source>
        <dbReference type="ARBA" id="ARBA00022741"/>
    </source>
</evidence>
<keyword evidence="8" id="KW-0547">Nucleotide-binding</keyword>
<evidence type="ECO:0000259" key="15">
    <source>
        <dbReference type="PROSITE" id="PS50109"/>
    </source>
</evidence>
<dbReference type="GO" id="GO:0005524">
    <property type="term" value="F:ATP binding"/>
    <property type="evidence" value="ECO:0007669"/>
    <property type="project" value="UniProtKB-KW"/>
</dbReference>
<feature type="transmembrane region" description="Helical" evidence="14">
    <location>
        <begin position="170"/>
        <end position="189"/>
    </location>
</feature>
<evidence type="ECO:0000256" key="2">
    <source>
        <dbReference type="ARBA" id="ARBA00004651"/>
    </source>
</evidence>
<evidence type="ECO:0000256" key="10">
    <source>
        <dbReference type="ARBA" id="ARBA00022840"/>
    </source>
</evidence>
<evidence type="ECO:0000256" key="14">
    <source>
        <dbReference type="SAM" id="Phobius"/>
    </source>
</evidence>
<keyword evidence="4" id="KW-1003">Cell membrane</keyword>
<gene>
    <name evidence="16" type="ORF">QY95_00920</name>
</gene>
<dbReference type="EMBL" id="JWIR02000024">
    <property type="protein sequence ID" value="KKB41213.1"/>
    <property type="molecule type" value="Genomic_DNA"/>
</dbReference>
<dbReference type="Gene3D" id="1.10.287.130">
    <property type="match status" value="1"/>
</dbReference>
<keyword evidence="17" id="KW-1185">Reference proteome</keyword>
<proteinExistence type="predicted"/>
<keyword evidence="7 14" id="KW-0812">Transmembrane</keyword>
<dbReference type="Proteomes" id="UP000031563">
    <property type="component" value="Unassembled WGS sequence"/>
</dbReference>
<reference evidence="16" key="1">
    <citation type="submission" date="2015-02" db="EMBL/GenBank/DDBJ databases">
        <title>Genome Assembly of Bacillaceae bacterium MTCC 8252.</title>
        <authorList>
            <person name="Verma A."/>
            <person name="Khatri I."/>
            <person name="Mual P."/>
            <person name="Subramanian S."/>
            <person name="Krishnamurthi S."/>
        </authorList>
    </citation>
    <scope>NUCLEOTIDE SEQUENCE [LARGE SCALE GENOMIC DNA]</scope>
    <source>
        <strain evidence="16">MTCC 8252</strain>
    </source>
</reference>
<keyword evidence="9 16" id="KW-0418">Kinase</keyword>
<dbReference type="InterPro" id="IPR005467">
    <property type="entry name" value="His_kinase_dom"/>
</dbReference>
<dbReference type="SUPFAM" id="SSF55874">
    <property type="entry name" value="ATPase domain of HSP90 chaperone/DNA topoisomerase II/histidine kinase"/>
    <property type="match status" value="1"/>
</dbReference>
<dbReference type="InterPro" id="IPR039506">
    <property type="entry name" value="SPOB_a"/>
</dbReference>
<dbReference type="InterPro" id="IPR036890">
    <property type="entry name" value="HATPase_C_sf"/>
</dbReference>
<dbReference type="InterPro" id="IPR016120">
    <property type="entry name" value="Sig_transdc_His_kin_SpoOB"/>
</dbReference>